<keyword evidence="2" id="KW-0863">Zinc-finger</keyword>
<evidence type="ECO:0000256" key="2">
    <source>
        <dbReference type="ARBA" id="ARBA00022771"/>
    </source>
</evidence>
<dbReference type="Pfam" id="PF01258">
    <property type="entry name" value="zf-dskA_traR"/>
    <property type="match status" value="1"/>
</dbReference>
<dbReference type="InterPro" id="IPR020458">
    <property type="entry name" value="Znf_DskA_TraR_CS"/>
</dbReference>
<reference evidence="6 7" key="1">
    <citation type="submission" date="2019-08" db="EMBL/GenBank/DDBJ databases">
        <authorList>
            <person name="Luo N."/>
        </authorList>
    </citation>
    <scope>NUCLEOTIDE SEQUENCE [LARGE SCALE GENOMIC DNA]</scope>
    <source>
        <strain evidence="6 7">NCIMB 9442</strain>
    </source>
</reference>
<sequence length="119" mass="13796">MREETIAVVRRRLKQEIRDLREALDRWRGLQGVADGGDPERMPDVEGMTYRSWKQRTETRLQVLRATLERLDDEDFGYCDDCGNEIPAARLLAVPTTTRCVHCMSAREERGAQARPMVF</sequence>
<dbReference type="Gene3D" id="1.20.120.910">
    <property type="entry name" value="DksA, coiled-coil domain"/>
    <property type="match status" value="1"/>
</dbReference>
<dbReference type="SUPFAM" id="SSF57716">
    <property type="entry name" value="Glucocorticoid receptor-like (DNA-binding domain)"/>
    <property type="match status" value="1"/>
</dbReference>
<dbReference type="RefSeq" id="WP_196608754.1">
    <property type="nucleotide sequence ID" value="NZ_VRYY01000140.1"/>
</dbReference>
<evidence type="ECO:0000259" key="5">
    <source>
        <dbReference type="Pfam" id="PF01258"/>
    </source>
</evidence>
<accession>A0ABS0J2H3</accession>
<name>A0ABS0J2H3_9BACT</name>
<dbReference type="EMBL" id="VRYY01000140">
    <property type="protein sequence ID" value="MBG3876632.1"/>
    <property type="molecule type" value="Genomic_DNA"/>
</dbReference>
<evidence type="ECO:0000313" key="7">
    <source>
        <dbReference type="Proteomes" id="UP001194469"/>
    </source>
</evidence>
<dbReference type="Proteomes" id="UP001194469">
    <property type="component" value="Unassembled WGS sequence"/>
</dbReference>
<dbReference type="PANTHER" id="PTHR33823:SF2">
    <property type="entry name" value="RNA POLYMERASE-BINDING TRANSCRIPTION FACTOR DKSA"/>
    <property type="match status" value="1"/>
</dbReference>
<protein>
    <submittedName>
        <fullName evidence="6">TraR/DksA family transcriptional regulator</fullName>
    </submittedName>
</protein>
<dbReference type="InterPro" id="IPR000962">
    <property type="entry name" value="Znf_DskA_TraR"/>
</dbReference>
<organism evidence="6 7">
    <name type="scientific">Nitratidesulfovibrio oxamicus</name>
    <dbReference type="NCBI Taxonomy" id="32016"/>
    <lineage>
        <taxon>Bacteria</taxon>
        <taxon>Pseudomonadati</taxon>
        <taxon>Thermodesulfobacteriota</taxon>
        <taxon>Desulfovibrionia</taxon>
        <taxon>Desulfovibrionales</taxon>
        <taxon>Desulfovibrionaceae</taxon>
        <taxon>Nitratidesulfovibrio</taxon>
    </lineage>
</organism>
<keyword evidence="1" id="KW-0479">Metal-binding</keyword>
<dbReference type="PANTHER" id="PTHR33823">
    <property type="entry name" value="RNA POLYMERASE-BINDING TRANSCRIPTION FACTOR DKSA-RELATED"/>
    <property type="match status" value="1"/>
</dbReference>
<feature type="zinc finger region" description="dksA C4-type" evidence="4">
    <location>
        <begin position="79"/>
        <end position="103"/>
    </location>
</feature>
<evidence type="ECO:0000256" key="1">
    <source>
        <dbReference type="ARBA" id="ARBA00022723"/>
    </source>
</evidence>
<evidence type="ECO:0000256" key="4">
    <source>
        <dbReference type="PROSITE-ProRule" id="PRU00510"/>
    </source>
</evidence>
<proteinExistence type="predicted"/>
<keyword evidence="7" id="KW-1185">Reference proteome</keyword>
<keyword evidence="3" id="KW-0862">Zinc</keyword>
<dbReference type="PROSITE" id="PS01102">
    <property type="entry name" value="ZF_DKSA_1"/>
    <property type="match status" value="1"/>
</dbReference>
<evidence type="ECO:0000256" key="3">
    <source>
        <dbReference type="ARBA" id="ARBA00022833"/>
    </source>
</evidence>
<dbReference type="PROSITE" id="PS51128">
    <property type="entry name" value="ZF_DKSA_2"/>
    <property type="match status" value="1"/>
</dbReference>
<evidence type="ECO:0000313" key="6">
    <source>
        <dbReference type="EMBL" id="MBG3876632.1"/>
    </source>
</evidence>
<comment type="caution">
    <text evidence="6">The sequence shown here is derived from an EMBL/GenBank/DDBJ whole genome shotgun (WGS) entry which is preliminary data.</text>
</comment>
<gene>
    <name evidence="6" type="ORF">FVW20_06225</name>
</gene>
<feature type="domain" description="Zinc finger DksA/TraR C4-type" evidence="5">
    <location>
        <begin position="75"/>
        <end position="108"/>
    </location>
</feature>